<evidence type="ECO:0000256" key="2">
    <source>
        <dbReference type="ARBA" id="ARBA00022737"/>
    </source>
</evidence>
<dbReference type="PROSITE" id="PS01186">
    <property type="entry name" value="EGF_2"/>
    <property type="match status" value="1"/>
</dbReference>
<dbReference type="PANTHER" id="PTHR11219">
    <property type="entry name" value="TENEURIN AND N-ACETYLGLUCOSAMINE-1-PHOSPHODIESTER ALPHA-N-ACETYLGLUCOSAMINIDASE"/>
    <property type="match status" value="1"/>
</dbReference>
<dbReference type="InterPro" id="IPR000742">
    <property type="entry name" value="EGF"/>
</dbReference>
<evidence type="ECO:0000313" key="6">
    <source>
        <dbReference type="EMBL" id="GIY23949.1"/>
    </source>
</evidence>
<evidence type="ECO:0000259" key="5">
    <source>
        <dbReference type="PROSITE" id="PS01186"/>
    </source>
</evidence>
<dbReference type="EMBL" id="BPLQ01006612">
    <property type="protein sequence ID" value="GIY23949.1"/>
    <property type="molecule type" value="Genomic_DNA"/>
</dbReference>
<keyword evidence="7" id="KW-1185">Reference proteome</keyword>
<organism evidence="6 7">
    <name type="scientific">Caerostris darwini</name>
    <dbReference type="NCBI Taxonomy" id="1538125"/>
    <lineage>
        <taxon>Eukaryota</taxon>
        <taxon>Metazoa</taxon>
        <taxon>Ecdysozoa</taxon>
        <taxon>Arthropoda</taxon>
        <taxon>Chelicerata</taxon>
        <taxon>Arachnida</taxon>
        <taxon>Araneae</taxon>
        <taxon>Araneomorphae</taxon>
        <taxon>Entelegynae</taxon>
        <taxon>Araneoidea</taxon>
        <taxon>Araneidae</taxon>
        <taxon>Caerostris</taxon>
    </lineage>
</organism>
<keyword evidence="2" id="KW-0677">Repeat</keyword>
<comment type="caution">
    <text evidence="6">The sequence shown here is derived from an EMBL/GenBank/DDBJ whole genome shotgun (WGS) entry which is preliminary data.</text>
</comment>
<gene>
    <name evidence="6" type="primary">TENM2</name>
    <name evidence="6" type="ORF">CDAR_467461</name>
</gene>
<feature type="domain" description="EGF-like" evidence="4 5">
    <location>
        <begin position="77"/>
        <end position="88"/>
    </location>
</feature>
<dbReference type="InterPro" id="IPR051216">
    <property type="entry name" value="Teneurin"/>
</dbReference>
<evidence type="ECO:0000313" key="7">
    <source>
        <dbReference type="Proteomes" id="UP001054837"/>
    </source>
</evidence>
<evidence type="ECO:0000256" key="3">
    <source>
        <dbReference type="ARBA" id="ARBA00023157"/>
    </source>
</evidence>
<accession>A0AAV4RTC2</accession>
<dbReference type="PANTHER" id="PTHR11219:SF69">
    <property type="entry name" value="TENEURIN-A"/>
    <property type="match status" value="1"/>
</dbReference>
<protein>
    <submittedName>
        <fullName evidence="6">Teneurin-2</fullName>
    </submittedName>
</protein>
<dbReference type="FunFam" id="2.10.25.10:FF:000013">
    <property type="entry name" value="Teneurin transmembrane protein 4"/>
    <property type="match status" value="1"/>
</dbReference>
<dbReference type="GO" id="GO:0008045">
    <property type="term" value="P:motor neuron axon guidance"/>
    <property type="evidence" value="ECO:0007669"/>
    <property type="project" value="TreeGrafter"/>
</dbReference>
<reference evidence="6 7" key="1">
    <citation type="submission" date="2021-06" db="EMBL/GenBank/DDBJ databases">
        <title>Caerostris darwini draft genome.</title>
        <authorList>
            <person name="Kono N."/>
            <person name="Arakawa K."/>
        </authorList>
    </citation>
    <scope>NUCLEOTIDE SEQUENCE [LARGE SCALE GENOMIC DNA]</scope>
</reference>
<name>A0AAV4RTC2_9ARAC</name>
<dbReference type="PROSITE" id="PS00022">
    <property type="entry name" value="EGF_1"/>
    <property type="match status" value="1"/>
</dbReference>
<dbReference type="Proteomes" id="UP001054837">
    <property type="component" value="Unassembled WGS sequence"/>
</dbReference>
<dbReference type="AlphaFoldDB" id="A0AAV4RTC2"/>
<dbReference type="Gene3D" id="2.10.25.10">
    <property type="entry name" value="Laminin"/>
    <property type="match status" value="2"/>
</dbReference>
<dbReference type="SUPFAM" id="SSF57196">
    <property type="entry name" value="EGF/Laminin"/>
    <property type="match status" value="1"/>
</dbReference>
<keyword evidence="1" id="KW-0245">EGF-like domain</keyword>
<proteinExistence type="predicted"/>
<dbReference type="Pfam" id="PF25024">
    <property type="entry name" value="EGF_TEN"/>
    <property type="match status" value="1"/>
</dbReference>
<evidence type="ECO:0000256" key="1">
    <source>
        <dbReference type="ARBA" id="ARBA00022536"/>
    </source>
</evidence>
<evidence type="ECO:0000259" key="4">
    <source>
        <dbReference type="PROSITE" id="PS00022"/>
    </source>
</evidence>
<keyword evidence="3" id="KW-1015">Disulfide bond</keyword>
<sequence length="111" mass="12203">MNSFFDEILFEMKRCKCLKCVVVPPGVCPVLCSGHGRYIHGSCRCEPGWKGAECNVATTDCELADCNGRGKCTDGLCICNVGYKGPFCEQGNFQSTNSLHPFCIQLELLKK</sequence>